<evidence type="ECO:0000313" key="2">
    <source>
        <dbReference type="EMBL" id="CAI9262274.1"/>
    </source>
</evidence>
<feature type="region of interest" description="Disordered" evidence="1">
    <location>
        <begin position="78"/>
        <end position="119"/>
    </location>
</feature>
<gene>
    <name evidence="2" type="ORF">LSALG_LOCUS3018</name>
</gene>
<evidence type="ECO:0000313" key="3">
    <source>
        <dbReference type="Proteomes" id="UP001177003"/>
    </source>
</evidence>
<evidence type="ECO:0000256" key="1">
    <source>
        <dbReference type="SAM" id="MobiDB-lite"/>
    </source>
</evidence>
<sequence>MQSSSKTQELVPFFSETQEVVYTNSNRKVPETEGGKNNMMIRVAAENQQGGVTAIDHGEMPNNFARGNKSLYNERVESFAAAAREGQDRKPPSPNPKGAAEGHNSKPGGGKKKGKKGRQIDPALLGFKALCVAVFADGEVAEG</sequence>
<name>A0AA35Y0J4_LACSI</name>
<organism evidence="2 3">
    <name type="scientific">Lactuca saligna</name>
    <name type="common">Willowleaf lettuce</name>
    <dbReference type="NCBI Taxonomy" id="75948"/>
    <lineage>
        <taxon>Eukaryota</taxon>
        <taxon>Viridiplantae</taxon>
        <taxon>Streptophyta</taxon>
        <taxon>Embryophyta</taxon>
        <taxon>Tracheophyta</taxon>
        <taxon>Spermatophyta</taxon>
        <taxon>Magnoliopsida</taxon>
        <taxon>eudicotyledons</taxon>
        <taxon>Gunneridae</taxon>
        <taxon>Pentapetalae</taxon>
        <taxon>asterids</taxon>
        <taxon>campanulids</taxon>
        <taxon>Asterales</taxon>
        <taxon>Asteraceae</taxon>
        <taxon>Cichorioideae</taxon>
        <taxon>Cichorieae</taxon>
        <taxon>Lactucinae</taxon>
        <taxon>Lactuca</taxon>
    </lineage>
</organism>
<proteinExistence type="predicted"/>
<dbReference type="AlphaFoldDB" id="A0AA35Y0J4"/>
<keyword evidence="3" id="KW-1185">Reference proteome</keyword>
<protein>
    <submittedName>
        <fullName evidence="2">Uncharacterized protein</fullName>
    </submittedName>
</protein>
<accession>A0AA35Y0J4</accession>
<reference evidence="2" key="1">
    <citation type="submission" date="2023-04" db="EMBL/GenBank/DDBJ databases">
        <authorList>
            <person name="Vijverberg K."/>
            <person name="Xiong W."/>
            <person name="Schranz E."/>
        </authorList>
    </citation>
    <scope>NUCLEOTIDE SEQUENCE</scope>
</reference>
<dbReference type="Proteomes" id="UP001177003">
    <property type="component" value="Chromosome 0"/>
</dbReference>
<dbReference type="EMBL" id="OX465086">
    <property type="protein sequence ID" value="CAI9262274.1"/>
    <property type="molecule type" value="Genomic_DNA"/>
</dbReference>